<dbReference type="InterPro" id="IPR009060">
    <property type="entry name" value="UBA-like_sf"/>
</dbReference>
<keyword evidence="4" id="KW-0496">Mitochondrion</keyword>
<dbReference type="PANTHER" id="PTHR11741">
    <property type="entry name" value="ELONGATION FACTOR TS"/>
    <property type="match status" value="1"/>
</dbReference>
<evidence type="ECO:0000313" key="7">
    <source>
        <dbReference type="EMBL" id="PXF39825.1"/>
    </source>
</evidence>
<dbReference type="InterPro" id="IPR001816">
    <property type="entry name" value="Transl_elong_EFTs/EF1B"/>
</dbReference>
<dbReference type="EMBL" id="NBIV01000427">
    <property type="protein sequence ID" value="PXF39825.1"/>
    <property type="molecule type" value="Genomic_DNA"/>
</dbReference>
<reference evidence="7 8" key="1">
    <citation type="journal article" date="2018" name="Mol. Biol. Evol.">
        <title>Analysis of the draft genome of the red seaweed Gracilariopsis chorda provides insights into genome size evolution in Rhodophyta.</title>
        <authorList>
            <person name="Lee J."/>
            <person name="Yang E.C."/>
            <person name="Graf L."/>
            <person name="Yang J.H."/>
            <person name="Qiu H."/>
            <person name="Zel Zion U."/>
            <person name="Chan C.X."/>
            <person name="Stephens T.G."/>
            <person name="Weber A.P.M."/>
            <person name="Boo G.H."/>
            <person name="Boo S.M."/>
            <person name="Kim K.M."/>
            <person name="Shin Y."/>
            <person name="Jung M."/>
            <person name="Lee S.J."/>
            <person name="Yim H.S."/>
            <person name="Lee J.H."/>
            <person name="Bhattacharya D."/>
            <person name="Yoon H.S."/>
        </authorList>
    </citation>
    <scope>NUCLEOTIDE SEQUENCE [LARGE SCALE GENOMIC DNA]</scope>
    <source>
        <strain evidence="7 8">SKKU-2015</strain>
        <tissue evidence="7">Whole body</tissue>
    </source>
</reference>
<evidence type="ECO:0000313" key="8">
    <source>
        <dbReference type="Proteomes" id="UP000247409"/>
    </source>
</evidence>
<name>A0A2V3ICK9_9FLOR</name>
<dbReference type="STRING" id="448386.A0A2V3ICK9"/>
<dbReference type="PROSITE" id="PS01127">
    <property type="entry name" value="EF_TS_2"/>
    <property type="match status" value="1"/>
</dbReference>
<comment type="subcellular location">
    <subcellularLocation>
        <location evidence="4">Mitochondrion</location>
    </subcellularLocation>
</comment>
<dbReference type="Proteomes" id="UP000247409">
    <property type="component" value="Unassembled WGS sequence"/>
</dbReference>
<dbReference type="InterPro" id="IPR036402">
    <property type="entry name" value="EF-Ts_dimer_sf"/>
</dbReference>
<feature type="domain" description="Translation elongation factor EFTs/EF1B dimerisation" evidence="6">
    <location>
        <begin position="113"/>
        <end position="339"/>
    </location>
</feature>
<dbReference type="CDD" id="cd14275">
    <property type="entry name" value="UBA_EF-Ts"/>
    <property type="match status" value="1"/>
</dbReference>
<dbReference type="InterPro" id="IPR014039">
    <property type="entry name" value="Transl_elong_EFTs/EF1B_dimer"/>
</dbReference>
<dbReference type="Pfam" id="PF00889">
    <property type="entry name" value="EF_TS"/>
    <property type="match status" value="1"/>
</dbReference>
<organism evidence="7 8">
    <name type="scientific">Gracilariopsis chorda</name>
    <dbReference type="NCBI Taxonomy" id="448386"/>
    <lineage>
        <taxon>Eukaryota</taxon>
        <taxon>Rhodophyta</taxon>
        <taxon>Florideophyceae</taxon>
        <taxon>Rhodymeniophycidae</taxon>
        <taxon>Gracilariales</taxon>
        <taxon>Gracilariaceae</taxon>
        <taxon>Gracilariopsis</taxon>
    </lineage>
</organism>
<comment type="function">
    <text evidence="4 5">Associates with the EF-Tu.GDP complex and induces the exchange of GDP to GTP. It remains bound to the aminoacyl-tRNA.EF-Tu.GTP complex up to the GTP hydrolysis stage on the ribosome.</text>
</comment>
<dbReference type="Gene3D" id="3.30.479.20">
    <property type="entry name" value="Elongation factor Ts, dimerisation domain"/>
    <property type="match status" value="2"/>
</dbReference>
<comment type="similarity">
    <text evidence="1 4 5">Belongs to the EF-Ts family.</text>
</comment>
<dbReference type="SUPFAM" id="SSF54713">
    <property type="entry name" value="Elongation factor Ts (EF-Ts), dimerisation domain"/>
    <property type="match status" value="1"/>
</dbReference>
<dbReference type="Gene3D" id="1.10.286.20">
    <property type="match status" value="1"/>
</dbReference>
<keyword evidence="2 4" id="KW-0251">Elongation factor</keyword>
<dbReference type="AlphaFoldDB" id="A0A2V3ICK9"/>
<dbReference type="HAMAP" id="MF_00050">
    <property type="entry name" value="EF_Ts"/>
    <property type="match status" value="1"/>
</dbReference>
<keyword evidence="8" id="KW-1185">Reference proteome</keyword>
<evidence type="ECO:0000256" key="2">
    <source>
        <dbReference type="ARBA" id="ARBA00022768"/>
    </source>
</evidence>
<accession>A0A2V3ICK9</accession>
<gene>
    <name evidence="7" type="ORF">BWQ96_10466</name>
</gene>
<dbReference type="GO" id="GO:0005739">
    <property type="term" value="C:mitochondrion"/>
    <property type="evidence" value="ECO:0007669"/>
    <property type="project" value="UniProtKB-SubCell"/>
</dbReference>
<dbReference type="Gene3D" id="1.10.8.10">
    <property type="entry name" value="DNA helicase RuvA subunit, C-terminal domain"/>
    <property type="match status" value="1"/>
</dbReference>
<dbReference type="InterPro" id="IPR018101">
    <property type="entry name" value="Transl_elong_Ts_CS"/>
</dbReference>
<evidence type="ECO:0000256" key="1">
    <source>
        <dbReference type="ARBA" id="ARBA00005532"/>
    </source>
</evidence>
<dbReference type="FunFam" id="1.10.8.10:FF:000001">
    <property type="entry name" value="Elongation factor Ts"/>
    <property type="match status" value="1"/>
</dbReference>
<protein>
    <recommendedName>
        <fullName evidence="4">Elongation factor Ts, mitochondrial</fullName>
        <shortName evidence="4">EF-Ts</shortName>
        <shortName evidence="4">EF-TsMt</shortName>
    </recommendedName>
</protein>
<evidence type="ECO:0000256" key="4">
    <source>
        <dbReference type="HAMAP-Rule" id="MF_03135"/>
    </source>
</evidence>
<keyword evidence="3 4" id="KW-0648">Protein biosynthesis</keyword>
<comment type="caution">
    <text evidence="7">The sequence shown here is derived from an EMBL/GenBank/DDBJ whole genome shotgun (WGS) entry which is preliminary data.</text>
</comment>
<proteinExistence type="inferred from homology"/>
<dbReference type="OrthoDB" id="277235at2759"/>
<evidence type="ECO:0000259" key="6">
    <source>
        <dbReference type="Pfam" id="PF00889"/>
    </source>
</evidence>
<dbReference type="NCBIfam" id="TIGR00116">
    <property type="entry name" value="tsf"/>
    <property type="match status" value="1"/>
</dbReference>
<dbReference type="GO" id="GO:0003746">
    <property type="term" value="F:translation elongation factor activity"/>
    <property type="evidence" value="ECO:0007669"/>
    <property type="project" value="UniProtKB-UniRule"/>
</dbReference>
<evidence type="ECO:0000256" key="3">
    <source>
        <dbReference type="ARBA" id="ARBA00022917"/>
    </source>
</evidence>
<sequence length="343" mass="37019">MSWIITRLHHIRKTPHAARLLQGTVSANEAASTVAQATGSESKVSMAAIKELRSRTGAPIAAVKKALEEENGNIEASIDLLRKLGASMIAKKAHREASEGLVSIAISEDKRTASIIEMNSETDFVARTSQFGELVRSVTHSALSLASQNSADVYNIPLEHLLHGKNNDLHSSAVSSLGENIVLKRASLISVSENSGAIYGYVHGSVRENSGKIGVLVALNGSHTQDIGRRLAMHIAAAAPSYLTVDSIPDAHLEKERLVLSEAARVNNKAEDAPKSSLILDRIVSGRLKKWFSEVVLMEQEMLVEDPLYQGKPRSVCSSIRSVSKDTAIQGFLRFSIGEKVDN</sequence>
<dbReference type="SUPFAM" id="SSF46934">
    <property type="entry name" value="UBA-like"/>
    <property type="match status" value="1"/>
</dbReference>
<dbReference type="PANTHER" id="PTHR11741:SF0">
    <property type="entry name" value="ELONGATION FACTOR TS, MITOCHONDRIAL"/>
    <property type="match status" value="1"/>
</dbReference>
<evidence type="ECO:0000256" key="5">
    <source>
        <dbReference type="RuleBase" id="RU000642"/>
    </source>
</evidence>